<keyword evidence="4 12" id="KW-0812">Transmembrane</keyword>
<accession>A0A6J4MQJ5</accession>
<organism evidence="14">
    <name type="scientific">uncultured Gemmatimonadota bacterium</name>
    <dbReference type="NCBI Taxonomy" id="203437"/>
    <lineage>
        <taxon>Bacteria</taxon>
        <taxon>Pseudomonadati</taxon>
        <taxon>Gemmatimonadota</taxon>
        <taxon>environmental samples</taxon>
    </lineage>
</organism>
<dbReference type="InterPro" id="IPR023058">
    <property type="entry name" value="PPIase_PpiC_CS"/>
</dbReference>
<keyword evidence="6 12" id="KW-0472">Membrane</keyword>
<dbReference type="InterPro" id="IPR027304">
    <property type="entry name" value="Trigger_fact/SurA_dom_sf"/>
</dbReference>
<evidence type="ECO:0000256" key="5">
    <source>
        <dbReference type="ARBA" id="ARBA00022989"/>
    </source>
</evidence>
<dbReference type="PROSITE" id="PS01096">
    <property type="entry name" value="PPIC_PPIASE_1"/>
    <property type="match status" value="1"/>
</dbReference>
<feature type="transmembrane region" description="Helical" evidence="12">
    <location>
        <begin position="12"/>
        <end position="30"/>
    </location>
</feature>
<evidence type="ECO:0000256" key="8">
    <source>
        <dbReference type="ARBA" id="ARBA00038408"/>
    </source>
</evidence>
<dbReference type="Pfam" id="PF00639">
    <property type="entry name" value="Rotamase"/>
    <property type="match status" value="1"/>
</dbReference>
<dbReference type="Pfam" id="PF13145">
    <property type="entry name" value="Rotamase_2"/>
    <property type="match status" value="1"/>
</dbReference>
<evidence type="ECO:0000256" key="9">
    <source>
        <dbReference type="ARBA" id="ARBA00040743"/>
    </source>
</evidence>
<comment type="subcellular location">
    <subcellularLocation>
        <location evidence="1">Cell inner membrane</location>
        <topology evidence="1">Single-pass type II membrane protein</topology>
        <orientation evidence="1">Periplasmic side</orientation>
    </subcellularLocation>
</comment>
<dbReference type="Gene3D" id="3.10.50.40">
    <property type="match status" value="1"/>
</dbReference>
<dbReference type="GO" id="GO:0003755">
    <property type="term" value="F:peptidyl-prolyl cis-trans isomerase activity"/>
    <property type="evidence" value="ECO:0007669"/>
    <property type="project" value="UniProtKB-KW"/>
</dbReference>
<dbReference type="Pfam" id="PF13623">
    <property type="entry name" value="SurA_N_2"/>
    <property type="match status" value="1"/>
</dbReference>
<comment type="similarity">
    <text evidence="8">Belongs to the PpiD chaperone family.</text>
</comment>
<evidence type="ECO:0000256" key="3">
    <source>
        <dbReference type="ARBA" id="ARBA00022519"/>
    </source>
</evidence>
<dbReference type="EMBL" id="CADCTW010000218">
    <property type="protein sequence ID" value="CAA9366004.1"/>
    <property type="molecule type" value="Genomic_DNA"/>
</dbReference>
<dbReference type="PANTHER" id="PTHR47529:SF1">
    <property type="entry name" value="PERIPLASMIC CHAPERONE PPID"/>
    <property type="match status" value="1"/>
</dbReference>
<dbReference type="AlphaFoldDB" id="A0A6J4MQJ5"/>
<dbReference type="PANTHER" id="PTHR47529">
    <property type="entry name" value="PEPTIDYL-PROLYL CIS-TRANS ISOMERASE D"/>
    <property type="match status" value="1"/>
</dbReference>
<keyword evidence="11" id="KW-0697">Rotamase</keyword>
<dbReference type="GO" id="GO:0005886">
    <property type="term" value="C:plasma membrane"/>
    <property type="evidence" value="ECO:0007669"/>
    <property type="project" value="UniProtKB-SubCell"/>
</dbReference>
<keyword evidence="5 12" id="KW-1133">Transmembrane helix</keyword>
<evidence type="ECO:0000256" key="10">
    <source>
        <dbReference type="ARBA" id="ARBA00042775"/>
    </source>
</evidence>
<keyword evidence="3" id="KW-0997">Cell inner membrane</keyword>
<evidence type="ECO:0000256" key="6">
    <source>
        <dbReference type="ARBA" id="ARBA00023136"/>
    </source>
</evidence>
<evidence type="ECO:0000256" key="4">
    <source>
        <dbReference type="ARBA" id="ARBA00022692"/>
    </source>
</evidence>
<evidence type="ECO:0000256" key="12">
    <source>
        <dbReference type="SAM" id="Phobius"/>
    </source>
</evidence>
<evidence type="ECO:0000256" key="11">
    <source>
        <dbReference type="PROSITE-ProRule" id="PRU00278"/>
    </source>
</evidence>
<keyword evidence="11" id="KW-0413">Isomerase</keyword>
<proteinExistence type="inferred from homology"/>
<dbReference type="SUPFAM" id="SSF109998">
    <property type="entry name" value="Triger factor/SurA peptide-binding domain-like"/>
    <property type="match status" value="1"/>
</dbReference>
<dbReference type="Gene3D" id="1.10.4030.10">
    <property type="entry name" value="Porin chaperone SurA, peptide-binding domain"/>
    <property type="match status" value="1"/>
</dbReference>
<evidence type="ECO:0000256" key="1">
    <source>
        <dbReference type="ARBA" id="ARBA00004382"/>
    </source>
</evidence>
<dbReference type="SUPFAM" id="SSF54534">
    <property type="entry name" value="FKBP-like"/>
    <property type="match status" value="1"/>
</dbReference>
<name>A0A6J4MQJ5_9BACT</name>
<evidence type="ECO:0000256" key="2">
    <source>
        <dbReference type="ARBA" id="ARBA00022475"/>
    </source>
</evidence>
<evidence type="ECO:0000256" key="7">
    <source>
        <dbReference type="ARBA" id="ARBA00023186"/>
    </source>
</evidence>
<keyword evidence="2" id="KW-1003">Cell membrane</keyword>
<reference evidence="14" key="1">
    <citation type="submission" date="2020-02" db="EMBL/GenBank/DDBJ databases">
        <authorList>
            <person name="Meier V. D."/>
        </authorList>
    </citation>
    <scope>NUCLEOTIDE SEQUENCE</scope>
    <source>
        <strain evidence="14">AVDCRST_MAG68</strain>
    </source>
</reference>
<keyword evidence="7" id="KW-0143">Chaperone</keyword>
<dbReference type="InterPro" id="IPR046357">
    <property type="entry name" value="PPIase_dom_sf"/>
</dbReference>
<evidence type="ECO:0000259" key="13">
    <source>
        <dbReference type="PROSITE" id="PS50198"/>
    </source>
</evidence>
<feature type="domain" description="PpiC" evidence="13">
    <location>
        <begin position="235"/>
        <end position="333"/>
    </location>
</feature>
<dbReference type="InterPro" id="IPR052029">
    <property type="entry name" value="PpiD_chaperone"/>
</dbReference>
<evidence type="ECO:0000313" key="14">
    <source>
        <dbReference type="EMBL" id="CAA9366004.1"/>
    </source>
</evidence>
<gene>
    <name evidence="14" type="ORF">AVDCRST_MAG68-4858</name>
</gene>
<dbReference type="PROSITE" id="PS50198">
    <property type="entry name" value="PPIC_PPIASE_2"/>
    <property type="match status" value="1"/>
</dbReference>
<protein>
    <recommendedName>
        <fullName evidence="9">Periplasmic chaperone PpiD</fullName>
    </recommendedName>
    <alternativeName>
        <fullName evidence="10">Periplasmic folding chaperone</fullName>
    </alternativeName>
</protein>
<dbReference type="InterPro" id="IPR000297">
    <property type="entry name" value="PPIase_PpiC"/>
</dbReference>
<sequence length="601" mass="66172">MMEFIRSKAGKFIILPTVVFFLLFMVYGIVAETAQTTPRDLGSVNGEPITLLAYQNAVESMTQQAQQAGQRVTPEQQREIRERAWNQLVTDILVRQEMERRRIGVTNEEIVFAAKNFPHPQLAQQEIFQTNGQFDIRKYQAFIAGPQATDEILGELEGYYRDALPRQKLQRQLAAGARVTDAELWRSYQDQNERATVEYVSLDLSRLAPGQVNVSDAEVSEYYESHPKRFERPRTARFTVAYLAKTVTPADRQAALVRAQQIRQEIVGGADFAEVARRESKDPGSAQTGGDLGTFGRGQMVGAFDSVAFSLPVNEISQPVETQFGLHLIQVQERTGDQVKARHILLPIGKSDEELAKLDARSDSLSDLSERNGVELASRAVGATLRRGITVSDNLPAIPGVGPALEALDWAQGAAQDGGAAKKPISDTFENENAVFLVQLESYQPKGRMSLAEATPEVRRELVLQKKRAQAKAAGLKMVQEVRAGRTLQQVAAARGLAVAVTGPFTRVEPNPALGQANAAIGAAFGTPVGQVSNVVETTTGLFIVRPTQRVPADRKTWEAQKEQQRASVSYQLQQGTVQRWLESARRDAKIVDNRQKLGAA</sequence>